<dbReference type="EMBL" id="PYGD01000001">
    <property type="protein sequence ID" value="PSK94460.1"/>
    <property type="molecule type" value="Genomic_DNA"/>
</dbReference>
<keyword evidence="2" id="KW-1185">Reference proteome</keyword>
<evidence type="ECO:0000313" key="1">
    <source>
        <dbReference type="EMBL" id="PSK94460.1"/>
    </source>
</evidence>
<protein>
    <recommendedName>
        <fullName evidence="3">Lipopolysaccharide biosynthesis protein</fullName>
    </recommendedName>
</protein>
<reference evidence="1 2" key="1">
    <citation type="submission" date="2018-03" db="EMBL/GenBank/DDBJ databases">
        <title>Genomic Encyclopedia of Type Strains, Phase III (KMG-III): the genomes of soil and plant-associated and newly described type strains.</title>
        <authorList>
            <person name="Whitman W."/>
        </authorList>
    </citation>
    <scope>NUCLEOTIDE SEQUENCE [LARGE SCALE GENOMIC DNA]</scope>
    <source>
        <strain evidence="1 2">CGMCC 1.12700</strain>
    </source>
</reference>
<gene>
    <name evidence="1" type="ORF">B0I18_101616</name>
</gene>
<comment type="caution">
    <text evidence="1">The sequence shown here is derived from an EMBL/GenBank/DDBJ whole genome shotgun (WGS) entry which is preliminary data.</text>
</comment>
<accession>A0A2P8DB76</accession>
<evidence type="ECO:0008006" key="3">
    <source>
        <dbReference type="Google" id="ProtNLM"/>
    </source>
</evidence>
<name>A0A2P8DB76_9BACT</name>
<sequence>MEVNKLNNKKILFVTTKYFEYYKDMETVLRDKGASVTTFIDDPYQKYNAEFLSLRAGRKLKPWVIRKYEQGILKKIKGQDFDYIFFVRGSALLSHSFLSALKALYPQTPFLLYEWDSINNFNYLPFTHYFDSVLTFDYKDSTDHRFHYLPLFALMHFFETKDKPMSERKIDFTILGYGRKHRLITGTEIVRQCEAQQRSYLFKLYEPWVWFFVSNFLAEKLSFVKKVMRWSNNFKGITFVSIPKNKWKEILADTRIVVDLPHPAQTGLTIRTFEALASGCHLWTTNVNIKNESFYNPENITIFDAEQFVLPPVPEDNKQSFSGFSLSSWIDNIFKTVK</sequence>
<proteinExistence type="predicted"/>
<dbReference type="AlphaFoldDB" id="A0A2P8DB76"/>
<evidence type="ECO:0000313" key="2">
    <source>
        <dbReference type="Proteomes" id="UP000240572"/>
    </source>
</evidence>
<organism evidence="1 2">
    <name type="scientific">Taibaiella chishuiensis</name>
    <dbReference type="NCBI Taxonomy" id="1434707"/>
    <lineage>
        <taxon>Bacteria</taxon>
        <taxon>Pseudomonadati</taxon>
        <taxon>Bacteroidota</taxon>
        <taxon>Chitinophagia</taxon>
        <taxon>Chitinophagales</taxon>
        <taxon>Chitinophagaceae</taxon>
        <taxon>Taibaiella</taxon>
    </lineage>
</organism>
<dbReference type="Proteomes" id="UP000240572">
    <property type="component" value="Unassembled WGS sequence"/>
</dbReference>
<dbReference type="RefSeq" id="WP_106521163.1">
    <property type="nucleotide sequence ID" value="NZ_PYGD01000001.1"/>
</dbReference>
<dbReference type="OrthoDB" id="3251881at2"/>